<dbReference type="EMBL" id="BEZZ01084947">
    <property type="protein sequence ID" value="GCC42837.1"/>
    <property type="molecule type" value="Genomic_DNA"/>
</dbReference>
<feature type="non-terminal residue" evidence="12">
    <location>
        <position position="1"/>
    </location>
</feature>
<keyword evidence="8" id="KW-0472">Membrane</keyword>
<dbReference type="OMA" id="YISKNWR"/>
<dbReference type="Pfam" id="PF03803">
    <property type="entry name" value="Scramblase"/>
    <property type="match status" value="1"/>
</dbReference>
<keyword evidence="13" id="KW-1185">Reference proteome</keyword>
<protein>
    <recommendedName>
        <fullName evidence="11">Phospholipid scramblase</fullName>
    </recommendedName>
</protein>
<keyword evidence="9 11" id="KW-0564">Palmitate</keyword>
<evidence type="ECO:0000256" key="2">
    <source>
        <dbReference type="ARBA" id="ARBA00004606"/>
    </source>
</evidence>
<evidence type="ECO:0000256" key="7">
    <source>
        <dbReference type="ARBA" id="ARBA00022989"/>
    </source>
</evidence>
<keyword evidence="7" id="KW-1133">Transmembrane helix</keyword>
<dbReference type="InterPro" id="IPR005552">
    <property type="entry name" value="Scramblase"/>
</dbReference>
<comment type="cofactor">
    <cofactor evidence="1 11">
        <name>Ca(2+)</name>
        <dbReference type="ChEBI" id="CHEBI:29108"/>
    </cofactor>
</comment>
<gene>
    <name evidence="12" type="ORF">chiPu_0026665</name>
</gene>
<dbReference type="GO" id="GO:0005886">
    <property type="term" value="C:plasma membrane"/>
    <property type="evidence" value="ECO:0007669"/>
    <property type="project" value="TreeGrafter"/>
</dbReference>
<dbReference type="PANTHER" id="PTHR23248:SF38">
    <property type="entry name" value="PHOSPHOLIPID SCRAMBLASE 1"/>
    <property type="match status" value="1"/>
</dbReference>
<evidence type="ECO:0000313" key="13">
    <source>
        <dbReference type="Proteomes" id="UP000287033"/>
    </source>
</evidence>
<evidence type="ECO:0000256" key="4">
    <source>
        <dbReference type="ARBA" id="ARBA00022553"/>
    </source>
</evidence>
<evidence type="ECO:0000256" key="6">
    <source>
        <dbReference type="ARBA" id="ARBA00022837"/>
    </source>
</evidence>
<accession>A0A401TJN8</accession>
<keyword evidence="6 11" id="KW-0106">Calcium</keyword>
<proteinExistence type="inferred from homology"/>
<dbReference type="GO" id="GO:0017128">
    <property type="term" value="F:phospholipid scramblase activity"/>
    <property type="evidence" value="ECO:0007669"/>
    <property type="project" value="InterPro"/>
</dbReference>
<sequence length="61" mass="6711">VVSLDETSVVGRISKQWSGLIREYLTDTDNFGIQFPMDLDVKIKAVLLGACLLVVSNEVTL</sequence>
<evidence type="ECO:0000256" key="8">
    <source>
        <dbReference type="ARBA" id="ARBA00023136"/>
    </source>
</evidence>
<dbReference type="STRING" id="137246.A0A401TJN8"/>
<comment type="function">
    <text evidence="11">May mediate accelerated ATP-independent bidirectional transbilayer migration of phospholipids upon binding calcium ions that results in a loss of phospholipid asymmetry in the plasma membrane.</text>
</comment>
<keyword evidence="5" id="KW-0812">Transmembrane</keyword>
<evidence type="ECO:0000256" key="1">
    <source>
        <dbReference type="ARBA" id="ARBA00001913"/>
    </source>
</evidence>
<keyword evidence="4" id="KW-0597">Phosphoprotein</keyword>
<dbReference type="Proteomes" id="UP000287033">
    <property type="component" value="Unassembled WGS sequence"/>
</dbReference>
<reference evidence="12 13" key="1">
    <citation type="journal article" date="2018" name="Nat. Ecol. Evol.">
        <title>Shark genomes provide insights into elasmobranch evolution and the origin of vertebrates.</title>
        <authorList>
            <person name="Hara Y"/>
            <person name="Yamaguchi K"/>
            <person name="Onimaru K"/>
            <person name="Kadota M"/>
            <person name="Koyanagi M"/>
            <person name="Keeley SD"/>
            <person name="Tatsumi K"/>
            <person name="Tanaka K"/>
            <person name="Motone F"/>
            <person name="Kageyama Y"/>
            <person name="Nozu R"/>
            <person name="Adachi N"/>
            <person name="Nishimura O"/>
            <person name="Nakagawa R"/>
            <person name="Tanegashima C"/>
            <person name="Kiyatake I"/>
            <person name="Matsumoto R"/>
            <person name="Murakumo K"/>
            <person name="Nishida K"/>
            <person name="Terakita A"/>
            <person name="Kuratani S"/>
            <person name="Sato K"/>
            <person name="Hyodo S Kuraku.S."/>
        </authorList>
    </citation>
    <scope>NUCLEOTIDE SEQUENCE [LARGE SCALE GENOMIC DNA]</scope>
</reference>
<evidence type="ECO:0000256" key="3">
    <source>
        <dbReference type="ARBA" id="ARBA00005350"/>
    </source>
</evidence>
<dbReference type="PANTHER" id="PTHR23248">
    <property type="entry name" value="PHOSPHOLIPID SCRAMBLASE-RELATED"/>
    <property type="match status" value="1"/>
</dbReference>
<organism evidence="12 13">
    <name type="scientific">Chiloscyllium punctatum</name>
    <name type="common">Brownbanded bambooshark</name>
    <name type="synonym">Hemiscyllium punctatum</name>
    <dbReference type="NCBI Taxonomy" id="137246"/>
    <lineage>
        <taxon>Eukaryota</taxon>
        <taxon>Metazoa</taxon>
        <taxon>Chordata</taxon>
        <taxon>Craniata</taxon>
        <taxon>Vertebrata</taxon>
        <taxon>Chondrichthyes</taxon>
        <taxon>Elasmobranchii</taxon>
        <taxon>Galeomorphii</taxon>
        <taxon>Galeoidea</taxon>
        <taxon>Orectolobiformes</taxon>
        <taxon>Hemiscylliidae</taxon>
        <taxon>Chiloscyllium</taxon>
    </lineage>
</organism>
<evidence type="ECO:0000256" key="11">
    <source>
        <dbReference type="RuleBase" id="RU363116"/>
    </source>
</evidence>
<dbReference type="OrthoDB" id="191150at2759"/>
<comment type="caution">
    <text evidence="12">The sequence shown here is derived from an EMBL/GenBank/DDBJ whole genome shotgun (WGS) entry which is preliminary data.</text>
</comment>
<comment type="subcellular location">
    <subcellularLocation>
        <location evidence="2">Membrane</location>
        <topology evidence="2">Single-pass type II membrane protein</topology>
    </subcellularLocation>
</comment>
<keyword evidence="10 11" id="KW-0449">Lipoprotein</keyword>
<comment type="similarity">
    <text evidence="3 11">Belongs to the phospholipid scramblase family.</text>
</comment>
<evidence type="ECO:0000256" key="9">
    <source>
        <dbReference type="ARBA" id="ARBA00023139"/>
    </source>
</evidence>
<evidence type="ECO:0000256" key="5">
    <source>
        <dbReference type="ARBA" id="ARBA00022692"/>
    </source>
</evidence>
<name>A0A401TJN8_CHIPU</name>
<evidence type="ECO:0000313" key="12">
    <source>
        <dbReference type="EMBL" id="GCC42837.1"/>
    </source>
</evidence>
<evidence type="ECO:0000256" key="10">
    <source>
        <dbReference type="ARBA" id="ARBA00023288"/>
    </source>
</evidence>
<dbReference type="AlphaFoldDB" id="A0A401TJN8"/>